<dbReference type="InterPro" id="IPR036910">
    <property type="entry name" value="HMG_box_dom_sf"/>
</dbReference>
<evidence type="ECO:0000313" key="2">
    <source>
        <dbReference type="EMBL" id="CAG8599121.1"/>
    </source>
</evidence>
<protein>
    <submittedName>
        <fullName evidence="2">15657_t:CDS:1</fullName>
    </submittedName>
</protein>
<dbReference type="SMART" id="SM00398">
    <property type="entry name" value="HMG"/>
    <property type="match status" value="1"/>
</dbReference>
<proteinExistence type="predicted"/>
<comment type="caution">
    <text evidence="2">The sequence shown here is derived from an EMBL/GenBank/DDBJ whole genome shotgun (WGS) entry which is preliminary data.</text>
</comment>
<dbReference type="EMBL" id="CAJVPV010006015">
    <property type="protein sequence ID" value="CAG8599121.1"/>
    <property type="molecule type" value="Genomic_DNA"/>
</dbReference>
<dbReference type="Pfam" id="PF00505">
    <property type="entry name" value="HMG_box"/>
    <property type="match status" value="1"/>
</dbReference>
<dbReference type="SUPFAM" id="SSF47095">
    <property type="entry name" value="HMG-box"/>
    <property type="match status" value="1"/>
</dbReference>
<feature type="domain" description="HMG box" evidence="1">
    <location>
        <begin position="57"/>
        <end position="127"/>
    </location>
</feature>
<organism evidence="2 3">
    <name type="scientific">Acaulospora morrowiae</name>
    <dbReference type="NCBI Taxonomy" id="94023"/>
    <lineage>
        <taxon>Eukaryota</taxon>
        <taxon>Fungi</taxon>
        <taxon>Fungi incertae sedis</taxon>
        <taxon>Mucoromycota</taxon>
        <taxon>Glomeromycotina</taxon>
        <taxon>Glomeromycetes</taxon>
        <taxon>Diversisporales</taxon>
        <taxon>Acaulosporaceae</taxon>
        <taxon>Acaulospora</taxon>
    </lineage>
</organism>
<reference evidence="2" key="1">
    <citation type="submission" date="2021-06" db="EMBL/GenBank/DDBJ databases">
        <authorList>
            <person name="Kallberg Y."/>
            <person name="Tangrot J."/>
            <person name="Rosling A."/>
        </authorList>
    </citation>
    <scope>NUCLEOTIDE SEQUENCE</scope>
    <source>
        <strain evidence="2">CL551</strain>
    </source>
</reference>
<evidence type="ECO:0000313" key="3">
    <source>
        <dbReference type="Proteomes" id="UP000789342"/>
    </source>
</evidence>
<accession>A0A9N9CGL9</accession>
<name>A0A9N9CGL9_9GLOM</name>
<dbReference type="OrthoDB" id="2325316at2759"/>
<dbReference type="Proteomes" id="UP000789342">
    <property type="component" value="Unassembled WGS sequence"/>
</dbReference>
<dbReference type="InterPro" id="IPR009071">
    <property type="entry name" value="HMG_box_dom"/>
</dbReference>
<dbReference type="Gene3D" id="1.10.30.10">
    <property type="entry name" value="High mobility group box domain"/>
    <property type="match status" value="1"/>
</dbReference>
<sequence length="397" mass="44673">MKQTRKPQKKNGIFQRGQQKIKLSINKPRGVLPPLPLPYPPKIDLQKMVAKLASKPKLARFPNAFILYRNEYVQFLKAKDLHLSMTELSPMIAASWKQEPECVKDAYTQLSSEAEKLYVRVAANAQPEIKYKFPTPQRHSGYNDYTTTDASIVTQRKSNDSISKYDISQYNRLLESSSTFSNPRSYCDVRNTSIRSGNSLEADTSVNNITSSIPESTFDTPLVKQQGNCYVQDTSFIPWTSRLNEPLRDAIPEVIHHSQPRSSTTDNDSLITCDLGITFPEQQMFGPMPPSPALDTPCSENALSFSPTCLNCIRRHFYEHQPFSFPPNLENHEPVAQSPKFYLSPAVSPIQPFSDESSSHSPTFGEYEVGDITNDLYYVIDSALSSGSYAISTSRES</sequence>
<evidence type="ECO:0000259" key="1">
    <source>
        <dbReference type="SMART" id="SM00398"/>
    </source>
</evidence>
<dbReference type="AlphaFoldDB" id="A0A9N9CGL9"/>
<keyword evidence="3" id="KW-1185">Reference proteome</keyword>
<gene>
    <name evidence="2" type="ORF">AMORRO_LOCUS7704</name>
</gene>